<dbReference type="AlphaFoldDB" id="A0A448X8F1"/>
<name>A0A448X8F1_9PLAT</name>
<dbReference type="EMBL" id="CAAALY010115481">
    <property type="protein sequence ID" value="VEL30780.1"/>
    <property type="molecule type" value="Genomic_DNA"/>
</dbReference>
<proteinExistence type="predicted"/>
<gene>
    <name evidence="1" type="ORF">PXEA_LOCUS24220</name>
</gene>
<comment type="caution">
    <text evidence="1">The sequence shown here is derived from an EMBL/GenBank/DDBJ whole genome shotgun (WGS) entry which is preliminary data.</text>
</comment>
<reference evidence="1" key="1">
    <citation type="submission" date="2018-11" db="EMBL/GenBank/DDBJ databases">
        <authorList>
            <consortium name="Pathogen Informatics"/>
        </authorList>
    </citation>
    <scope>NUCLEOTIDE SEQUENCE</scope>
</reference>
<dbReference type="Proteomes" id="UP000784294">
    <property type="component" value="Unassembled WGS sequence"/>
</dbReference>
<evidence type="ECO:0000313" key="1">
    <source>
        <dbReference type="EMBL" id="VEL30780.1"/>
    </source>
</evidence>
<sequence>MTADSSSPAVDWIYWNIHADAVSEAISSDSGEKVLSFLPSYDGRSFLDSLA</sequence>
<accession>A0A448X8F1</accession>
<organism evidence="1 2">
    <name type="scientific">Protopolystoma xenopodis</name>
    <dbReference type="NCBI Taxonomy" id="117903"/>
    <lineage>
        <taxon>Eukaryota</taxon>
        <taxon>Metazoa</taxon>
        <taxon>Spiralia</taxon>
        <taxon>Lophotrochozoa</taxon>
        <taxon>Platyhelminthes</taxon>
        <taxon>Monogenea</taxon>
        <taxon>Polyopisthocotylea</taxon>
        <taxon>Polystomatidea</taxon>
        <taxon>Polystomatidae</taxon>
        <taxon>Protopolystoma</taxon>
    </lineage>
</organism>
<keyword evidence="2" id="KW-1185">Reference proteome</keyword>
<evidence type="ECO:0000313" key="2">
    <source>
        <dbReference type="Proteomes" id="UP000784294"/>
    </source>
</evidence>
<protein>
    <submittedName>
        <fullName evidence="1">Uncharacterized protein</fullName>
    </submittedName>
</protein>